<sequence length="303" mass="32923">MSSSPLPTTPCRGVDTMLDAMDEPTPVAPSRKRPHTALDTGSDGDDDDKQLPANDPPAVQGAKMILCLHALHNRLDAFEAGKPPFAVSDDTETNIYFYAAAILLSTYKGSVAKNILLDIIKINRFDLPSNIECNPADYAKLVAVVQDALTQLRSKIKKALTASFKVNKKPAASACEHQNIFYLTTHLVQGTKCAVTPKLCARVALMRQVYIEDSGPKFWDSLDADLRKIRNRAGRNVCKLNKAFEMVLSTDRTTHGVDNCSIPTQAVDKLQREVDDTISASAADKATSVPAATAEEPEVEAEP</sequence>
<name>A0AAD7JNN9_9AGAR</name>
<proteinExistence type="predicted"/>
<evidence type="ECO:0000313" key="3">
    <source>
        <dbReference type="Proteomes" id="UP001215280"/>
    </source>
</evidence>
<feature type="region of interest" description="Disordered" evidence="1">
    <location>
        <begin position="279"/>
        <end position="303"/>
    </location>
</feature>
<organism evidence="2 3">
    <name type="scientific">Mycena maculata</name>
    <dbReference type="NCBI Taxonomy" id="230809"/>
    <lineage>
        <taxon>Eukaryota</taxon>
        <taxon>Fungi</taxon>
        <taxon>Dikarya</taxon>
        <taxon>Basidiomycota</taxon>
        <taxon>Agaricomycotina</taxon>
        <taxon>Agaricomycetes</taxon>
        <taxon>Agaricomycetidae</taxon>
        <taxon>Agaricales</taxon>
        <taxon>Marasmiineae</taxon>
        <taxon>Mycenaceae</taxon>
        <taxon>Mycena</taxon>
    </lineage>
</organism>
<keyword evidence="3" id="KW-1185">Reference proteome</keyword>
<dbReference type="EMBL" id="JARJLG010000027">
    <property type="protein sequence ID" value="KAJ7768676.1"/>
    <property type="molecule type" value="Genomic_DNA"/>
</dbReference>
<protein>
    <submittedName>
        <fullName evidence="2">Uncharacterized protein</fullName>
    </submittedName>
</protein>
<dbReference type="AlphaFoldDB" id="A0AAD7JNN9"/>
<evidence type="ECO:0000256" key="1">
    <source>
        <dbReference type="SAM" id="MobiDB-lite"/>
    </source>
</evidence>
<gene>
    <name evidence="2" type="ORF">DFH07DRAFT_769223</name>
</gene>
<accession>A0AAD7JNN9</accession>
<feature type="region of interest" description="Disordered" evidence="1">
    <location>
        <begin position="1"/>
        <end position="56"/>
    </location>
</feature>
<evidence type="ECO:0000313" key="2">
    <source>
        <dbReference type="EMBL" id="KAJ7768676.1"/>
    </source>
</evidence>
<reference evidence="2" key="1">
    <citation type="submission" date="2023-03" db="EMBL/GenBank/DDBJ databases">
        <title>Massive genome expansion in bonnet fungi (Mycena s.s.) driven by repeated elements and novel gene families across ecological guilds.</title>
        <authorList>
            <consortium name="Lawrence Berkeley National Laboratory"/>
            <person name="Harder C.B."/>
            <person name="Miyauchi S."/>
            <person name="Viragh M."/>
            <person name="Kuo A."/>
            <person name="Thoen E."/>
            <person name="Andreopoulos B."/>
            <person name="Lu D."/>
            <person name="Skrede I."/>
            <person name="Drula E."/>
            <person name="Henrissat B."/>
            <person name="Morin E."/>
            <person name="Kohler A."/>
            <person name="Barry K."/>
            <person name="LaButti K."/>
            <person name="Morin E."/>
            <person name="Salamov A."/>
            <person name="Lipzen A."/>
            <person name="Mereny Z."/>
            <person name="Hegedus B."/>
            <person name="Baldrian P."/>
            <person name="Stursova M."/>
            <person name="Weitz H."/>
            <person name="Taylor A."/>
            <person name="Grigoriev I.V."/>
            <person name="Nagy L.G."/>
            <person name="Martin F."/>
            <person name="Kauserud H."/>
        </authorList>
    </citation>
    <scope>NUCLEOTIDE SEQUENCE</scope>
    <source>
        <strain evidence="2">CBHHK188m</strain>
    </source>
</reference>
<dbReference type="Proteomes" id="UP001215280">
    <property type="component" value="Unassembled WGS sequence"/>
</dbReference>
<comment type="caution">
    <text evidence="2">The sequence shown here is derived from an EMBL/GenBank/DDBJ whole genome shotgun (WGS) entry which is preliminary data.</text>
</comment>